<feature type="compositionally biased region" description="Basic and acidic residues" evidence="1">
    <location>
        <begin position="275"/>
        <end position="303"/>
    </location>
</feature>
<feature type="compositionally biased region" description="Polar residues" evidence="1">
    <location>
        <begin position="245"/>
        <end position="257"/>
    </location>
</feature>
<feature type="compositionally biased region" description="Basic and acidic residues" evidence="1">
    <location>
        <begin position="413"/>
        <end position="427"/>
    </location>
</feature>
<feature type="region of interest" description="Disordered" evidence="1">
    <location>
        <begin position="405"/>
        <end position="447"/>
    </location>
</feature>
<dbReference type="Proteomes" id="UP000502823">
    <property type="component" value="Unassembled WGS sequence"/>
</dbReference>
<feature type="region of interest" description="Disordered" evidence="1">
    <location>
        <begin position="1"/>
        <end position="26"/>
    </location>
</feature>
<evidence type="ECO:0000313" key="2">
    <source>
        <dbReference type="EMBL" id="GFG32472.1"/>
    </source>
</evidence>
<sequence>MFGTAYSRSRRYHEKSRGQTPVSTPASHFSVLPLPSHLFNINPLTKNTKIRHRITATIRIFSPIRDTPIKKQRKRIFTSIISYETARNNHRSTGTHLLFHISYNEFRLIAASTPYIRKELSDTATIFSPNLTKTQVPTTERSRPATQGQPEVEDFLGLPSDEDGYNDLKAHFTLGLPSTSGTRYYISDSFPEIDARGFHESVFDGFDDYYPQSRRLKRDPLGINSRGFHDDVFNRDFGSFHTVKRSNTGHTLPQTKDTSLHKYIGQLVPVRRKKRETDESNDSSKSEEGKEPPSTDDKQEHRKSGSSKHRRDISSADIGNPAAKRRPEMDSNGFHGDTFNGGFGDFWTMKRDVTNSSGRYGLDYWTLHKRKLGIGPAGFHGDTFTSGFGDFSTMKKRELNSEINNNELYNPEAAKRKPETDSTDFHGDTLWTLNAGNSAESREGDAAGRLEHKRRPEMDSSGFHGDTLKSGFGDFWAMKKRRPEMDSSGFHGDTFNSGFGDFWTMKKRKPEMDSSGFHGDTFNGGFGDFWTMRKRKPEEDSSVSQGDSFRHGRENTLIMQKRKPEMDSSGFDGHLFNNGFGDFWTMRKRKPEMDSSGFHGDTFSSGFGDFWTMKKRRPEMDSTGFHGDTFNSGFGEFWPVKKRKPEMDSSGFHGDTFTSGFGDFWTMRKRRPEMDSSGFHGDTSKGGFGDFWTMKKRIPEMDSSGFHGDTFHGGFGNLWTMKKRSNFRNDYMNGHNTETCNNCNKSVNTQSPKRH</sequence>
<protein>
    <submittedName>
        <fullName evidence="2">Uncharacterized protein</fullName>
    </submittedName>
</protein>
<gene>
    <name evidence="2" type="ORF">Cfor_04312</name>
</gene>
<comment type="caution">
    <text evidence="2">The sequence shown here is derived from an EMBL/GenBank/DDBJ whole genome shotgun (WGS) entry which is preliminary data.</text>
</comment>
<proteinExistence type="predicted"/>
<feature type="region of interest" description="Disordered" evidence="1">
    <location>
        <begin position="242"/>
        <end position="335"/>
    </location>
</feature>
<accession>A0A6L2PMV8</accession>
<dbReference type="EMBL" id="BLKM01000369">
    <property type="protein sequence ID" value="GFG32472.1"/>
    <property type="molecule type" value="Genomic_DNA"/>
</dbReference>
<dbReference type="AlphaFoldDB" id="A0A6L2PMV8"/>
<dbReference type="InParanoid" id="A0A6L2PMV8"/>
<evidence type="ECO:0000256" key="1">
    <source>
        <dbReference type="SAM" id="MobiDB-lite"/>
    </source>
</evidence>
<keyword evidence="3" id="KW-1185">Reference proteome</keyword>
<reference evidence="3" key="1">
    <citation type="submission" date="2020-01" db="EMBL/GenBank/DDBJ databases">
        <title>Draft genome sequence of the Termite Coptotermes fromosanus.</title>
        <authorList>
            <person name="Itakura S."/>
            <person name="Yosikawa Y."/>
            <person name="Umezawa K."/>
        </authorList>
    </citation>
    <scope>NUCLEOTIDE SEQUENCE [LARGE SCALE GENOMIC DNA]</scope>
</reference>
<dbReference type="OrthoDB" id="6348963at2759"/>
<evidence type="ECO:0000313" key="3">
    <source>
        <dbReference type="Proteomes" id="UP000502823"/>
    </source>
</evidence>
<organism evidence="2 3">
    <name type="scientific">Coptotermes formosanus</name>
    <name type="common">Formosan subterranean termite</name>
    <dbReference type="NCBI Taxonomy" id="36987"/>
    <lineage>
        <taxon>Eukaryota</taxon>
        <taxon>Metazoa</taxon>
        <taxon>Ecdysozoa</taxon>
        <taxon>Arthropoda</taxon>
        <taxon>Hexapoda</taxon>
        <taxon>Insecta</taxon>
        <taxon>Pterygota</taxon>
        <taxon>Neoptera</taxon>
        <taxon>Polyneoptera</taxon>
        <taxon>Dictyoptera</taxon>
        <taxon>Blattodea</taxon>
        <taxon>Blattoidea</taxon>
        <taxon>Termitoidae</taxon>
        <taxon>Rhinotermitidae</taxon>
        <taxon>Coptotermes</taxon>
    </lineage>
</organism>
<name>A0A6L2PMV8_COPFO</name>